<evidence type="ECO:0000313" key="2">
    <source>
        <dbReference type="EMBL" id="KTD77149.1"/>
    </source>
</evidence>
<name>A0A0W1A731_9GAMM</name>
<dbReference type="Proteomes" id="UP000054729">
    <property type="component" value="Unassembled WGS sequence"/>
</dbReference>
<dbReference type="RefSeq" id="WP_058480580.1">
    <property type="nucleotide sequence ID" value="NZ_CAAAIQ010000011.1"/>
</dbReference>
<gene>
    <name evidence="2" type="ORF">Lwal_1926</name>
</gene>
<evidence type="ECO:0000313" key="3">
    <source>
        <dbReference type="Proteomes" id="UP000054729"/>
    </source>
</evidence>
<dbReference type="PATRIC" id="fig|66969.6.peg.2097"/>
<protein>
    <submittedName>
        <fullName evidence="2">RNA binding protein (Contains ribosomal protein S1 domain)</fullName>
    </submittedName>
</protein>
<feature type="region of interest" description="Disordered" evidence="1">
    <location>
        <begin position="217"/>
        <end position="237"/>
    </location>
</feature>
<sequence length="237" mass="27225">MIILYVPFSRDKSGDLSSLVELWKKNHLQNRDEPLFIMYFEDEVNFDVITEKLEIYICAHGASKDENFMLLGNKADFSNADFIDMSTLADRFNHDLAYVSAQISAIHLYCCGSQKKNEQMSIFFQHGMILYDGPIKFYGGNLTPADNNGRLWSIGLSDPKPVWATMQIIRQSNNPVDESLMPERSAIKRFGISHEEALAKHRARFFEKIKKKRASDFREFRQGKENIDNSGPVAKND</sequence>
<organism evidence="2 3">
    <name type="scientific">Legionella waltersii</name>
    <dbReference type="NCBI Taxonomy" id="66969"/>
    <lineage>
        <taxon>Bacteria</taxon>
        <taxon>Pseudomonadati</taxon>
        <taxon>Pseudomonadota</taxon>
        <taxon>Gammaproteobacteria</taxon>
        <taxon>Legionellales</taxon>
        <taxon>Legionellaceae</taxon>
        <taxon>Legionella</taxon>
    </lineage>
</organism>
<evidence type="ECO:0000256" key="1">
    <source>
        <dbReference type="SAM" id="MobiDB-lite"/>
    </source>
</evidence>
<accession>A0A0W1A731</accession>
<keyword evidence="3" id="KW-1185">Reference proteome</keyword>
<keyword evidence="2" id="KW-0689">Ribosomal protein</keyword>
<feature type="compositionally biased region" description="Basic and acidic residues" evidence="1">
    <location>
        <begin position="217"/>
        <end position="227"/>
    </location>
</feature>
<reference evidence="2 3" key="1">
    <citation type="submission" date="2015-11" db="EMBL/GenBank/DDBJ databases">
        <title>Genomic analysis of 38 Legionella species identifies large and diverse effector repertoires.</title>
        <authorList>
            <person name="Burstein D."/>
            <person name="Amaro F."/>
            <person name="Zusman T."/>
            <person name="Lifshitz Z."/>
            <person name="Cohen O."/>
            <person name="Gilbert J.A."/>
            <person name="Pupko T."/>
            <person name="Shuman H.A."/>
            <person name="Segal G."/>
        </authorList>
    </citation>
    <scope>NUCLEOTIDE SEQUENCE [LARGE SCALE GENOMIC DNA]</scope>
    <source>
        <strain evidence="2 3">ATCC 51914</strain>
    </source>
</reference>
<dbReference type="EMBL" id="LNZB01000048">
    <property type="protein sequence ID" value="KTD77149.1"/>
    <property type="molecule type" value="Genomic_DNA"/>
</dbReference>
<dbReference type="GO" id="GO:0005840">
    <property type="term" value="C:ribosome"/>
    <property type="evidence" value="ECO:0007669"/>
    <property type="project" value="UniProtKB-KW"/>
</dbReference>
<proteinExistence type="predicted"/>
<comment type="caution">
    <text evidence="2">The sequence shown here is derived from an EMBL/GenBank/DDBJ whole genome shotgun (WGS) entry which is preliminary data.</text>
</comment>
<dbReference type="AlphaFoldDB" id="A0A0W1A731"/>
<keyword evidence="2" id="KW-0687">Ribonucleoprotein</keyword>
<dbReference type="OrthoDB" id="5651204at2"/>